<dbReference type="PANTHER" id="PTHR47843:SF2">
    <property type="entry name" value="BTB DOMAIN-CONTAINING PROTEIN"/>
    <property type="match status" value="1"/>
</dbReference>
<evidence type="ECO:0000313" key="3">
    <source>
        <dbReference type="Proteomes" id="UP000651452"/>
    </source>
</evidence>
<accession>A0A8H7J4W1</accession>
<dbReference type="InterPro" id="IPR011333">
    <property type="entry name" value="SKP1/BTB/POZ_sf"/>
</dbReference>
<dbReference type="EMBL" id="RZGK01000011">
    <property type="protein sequence ID" value="KAF9695651.1"/>
    <property type="molecule type" value="Genomic_DNA"/>
</dbReference>
<evidence type="ECO:0000259" key="1">
    <source>
        <dbReference type="PROSITE" id="PS50097"/>
    </source>
</evidence>
<protein>
    <recommendedName>
        <fullName evidence="1">BTB domain-containing protein</fullName>
    </recommendedName>
</protein>
<feature type="domain" description="BTB" evidence="1">
    <location>
        <begin position="38"/>
        <end position="101"/>
    </location>
</feature>
<dbReference type="PANTHER" id="PTHR47843">
    <property type="entry name" value="BTB DOMAIN-CONTAINING PROTEIN-RELATED"/>
    <property type="match status" value="1"/>
</dbReference>
<dbReference type="AlphaFoldDB" id="A0A8H7J4W1"/>
<comment type="caution">
    <text evidence="2">The sequence shown here is derived from an EMBL/GenBank/DDBJ whole genome shotgun (WGS) entry which is preliminary data.</text>
</comment>
<dbReference type="Pfam" id="PF00651">
    <property type="entry name" value="BTB"/>
    <property type="match status" value="1"/>
</dbReference>
<dbReference type="PROSITE" id="PS50097">
    <property type="entry name" value="BTB"/>
    <property type="match status" value="1"/>
</dbReference>
<dbReference type="InterPro" id="IPR000210">
    <property type="entry name" value="BTB/POZ_dom"/>
</dbReference>
<organism evidence="2 3">
    <name type="scientific">Ascochyta lentis</name>
    <dbReference type="NCBI Taxonomy" id="205686"/>
    <lineage>
        <taxon>Eukaryota</taxon>
        <taxon>Fungi</taxon>
        <taxon>Dikarya</taxon>
        <taxon>Ascomycota</taxon>
        <taxon>Pezizomycotina</taxon>
        <taxon>Dothideomycetes</taxon>
        <taxon>Pleosporomycetidae</taxon>
        <taxon>Pleosporales</taxon>
        <taxon>Pleosporineae</taxon>
        <taxon>Didymellaceae</taxon>
        <taxon>Ascochyta</taxon>
    </lineage>
</organism>
<keyword evidence="3" id="KW-1185">Reference proteome</keyword>
<dbReference type="Gene3D" id="3.30.710.10">
    <property type="entry name" value="Potassium Channel Kv1.1, Chain A"/>
    <property type="match status" value="1"/>
</dbReference>
<reference evidence="2" key="1">
    <citation type="submission" date="2018-12" db="EMBL/GenBank/DDBJ databases">
        <authorList>
            <person name="Syme R.A."/>
            <person name="Farfan-Caceres L."/>
            <person name="Lichtenzveig J."/>
        </authorList>
    </citation>
    <scope>NUCLEOTIDE SEQUENCE</scope>
    <source>
        <strain evidence="2">Al4</strain>
    </source>
</reference>
<dbReference type="OrthoDB" id="1022638at2759"/>
<sequence length="287" mass="32912">MSLVKSPRKRCRFYSGHEERAQKKLRLPMTTDSSFGSFPITIIVGEAQKTYFVHETLISNSSSFFSNALKEVWKEGVTRTVELPHVDNTNFQIYVDWLYTGPRLNFTKNDDRVYPTVDDSAETVADEQSTTQNMLQIETPANKTPSVDHEWTRWHQCYELGNYLQDIDFKDALIDLATEKMSSDEEYTHSFPGYIYPTSPAQSPHRKLAVDIAVKVWHKESFLEAPKADHPSEFLADLVAELGSKARTGYLTETSVFDYFKAVAPCNYHEHVLSTTKCYLEKRAVNI</sequence>
<dbReference type="SUPFAM" id="SSF54695">
    <property type="entry name" value="POZ domain"/>
    <property type="match status" value="1"/>
</dbReference>
<dbReference type="Proteomes" id="UP000651452">
    <property type="component" value="Unassembled WGS sequence"/>
</dbReference>
<gene>
    <name evidence="2" type="ORF">EKO04_006359</name>
</gene>
<proteinExistence type="predicted"/>
<evidence type="ECO:0000313" key="2">
    <source>
        <dbReference type="EMBL" id="KAF9695651.1"/>
    </source>
</evidence>
<name>A0A8H7J4W1_9PLEO</name>
<reference evidence="2" key="2">
    <citation type="submission" date="2020-09" db="EMBL/GenBank/DDBJ databases">
        <title>Reference genome assembly for Australian Ascochyta lentis isolate Al4.</title>
        <authorList>
            <person name="Lee R.C."/>
            <person name="Farfan-Caceres L.M."/>
            <person name="Debler J.W."/>
            <person name="Williams A.H."/>
            <person name="Henares B.M."/>
        </authorList>
    </citation>
    <scope>NUCLEOTIDE SEQUENCE</scope>
    <source>
        <strain evidence="2">Al4</strain>
    </source>
</reference>